<dbReference type="Pfam" id="PF13474">
    <property type="entry name" value="SnoaL_3"/>
    <property type="match status" value="1"/>
</dbReference>
<dbReference type="Gene3D" id="3.10.450.50">
    <property type="match status" value="1"/>
</dbReference>
<sequence>MSGEVDAIVSATIAKWCAGFAMLDAVALSSLYSKNAFFFGSNPKLYRGRDGVAEYFNGLPRWREPSAAFSDVQAAQAGPDLINMGATITFNFAGERSDLVVKMSWVIIREDGDWKIVNHHASAKAPLI</sequence>
<comment type="caution">
    <text evidence="2">The sequence shown here is derived from an EMBL/GenBank/DDBJ whole genome shotgun (WGS) entry which is preliminary data.</text>
</comment>
<dbReference type="OrthoDB" id="953853at2"/>
<dbReference type="RefSeq" id="WP_057756033.1">
    <property type="nucleotide sequence ID" value="NZ_LJYG01000108.1"/>
</dbReference>
<accession>A0A0R3D149</accession>
<gene>
    <name evidence="2" type="ORF">AOQ71_32950</name>
</gene>
<dbReference type="Proteomes" id="UP000051936">
    <property type="component" value="Unassembled WGS sequence"/>
</dbReference>
<dbReference type="SUPFAM" id="SSF54427">
    <property type="entry name" value="NTF2-like"/>
    <property type="match status" value="1"/>
</dbReference>
<reference evidence="2 3" key="1">
    <citation type="submission" date="2015-09" db="EMBL/GenBank/DDBJ databases">
        <title>Draft Genome Sequence of Bradyrhizobium manausense Strain BR 3351T, a Novel Symbiotic Nitrogen-Fixing Alphaproteobacterium Isolated from Brazilian Amazon Rain Forest.</title>
        <authorList>
            <person name="De Araujo J.L."/>
            <person name="Zilli J.E."/>
        </authorList>
    </citation>
    <scope>NUCLEOTIDE SEQUENCE [LARGE SCALE GENOMIC DNA]</scope>
    <source>
        <strain evidence="2 3">BR3351</strain>
    </source>
</reference>
<proteinExistence type="predicted"/>
<dbReference type="STRING" id="989370.AOQ71_32950"/>
<dbReference type="InterPro" id="IPR032710">
    <property type="entry name" value="NTF2-like_dom_sf"/>
</dbReference>
<evidence type="ECO:0000313" key="2">
    <source>
        <dbReference type="EMBL" id="KRQ03511.1"/>
    </source>
</evidence>
<organism evidence="2 3">
    <name type="scientific">Bradyrhizobium manausense</name>
    <dbReference type="NCBI Taxonomy" id="989370"/>
    <lineage>
        <taxon>Bacteria</taxon>
        <taxon>Pseudomonadati</taxon>
        <taxon>Pseudomonadota</taxon>
        <taxon>Alphaproteobacteria</taxon>
        <taxon>Hyphomicrobiales</taxon>
        <taxon>Nitrobacteraceae</taxon>
        <taxon>Bradyrhizobium</taxon>
    </lineage>
</organism>
<dbReference type="GO" id="GO:0016853">
    <property type="term" value="F:isomerase activity"/>
    <property type="evidence" value="ECO:0007669"/>
    <property type="project" value="UniProtKB-KW"/>
</dbReference>
<keyword evidence="2" id="KW-0413">Isomerase</keyword>
<protein>
    <submittedName>
        <fullName evidence="2">Ketosteroid isomerase</fullName>
    </submittedName>
</protein>
<feature type="domain" description="SnoaL-like" evidence="1">
    <location>
        <begin position="9"/>
        <end position="124"/>
    </location>
</feature>
<evidence type="ECO:0000313" key="3">
    <source>
        <dbReference type="Proteomes" id="UP000051936"/>
    </source>
</evidence>
<dbReference type="EMBL" id="LJYG01000108">
    <property type="protein sequence ID" value="KRQ03511.1"/>
    <property type="molecule type" value="Genomic_DNA"/>
</dbReference>
<evidence type="ECO:0000259" key="1">
    <source>
        <dbReference type="Pfam" id="PF13474"/>
    </source>
</evidence>
<dbReference type="AlphaFoldDB" id="A0A0R3D149"/>
<keyword evidence="3" id="KW-1185">Reference proteome</keyword>
<name>A0A0R3D149_9BRAD</name>
<dbReference type="InterPro" id="IPR037401">
    <property type="entry name" value="SnoaL-like"/>
</dbReference>